<keyword evidence="1" id="KW-0677">Repeat</keyword>
<feature type="repeat" description="TPR" evidence="3">
    <location>
        <begin position="904"/>
        <end position="937"/>
    </location>
</feature>
<sequence length="1666" mass="190036">MSSKSLLKSARECIEKKEFEAAKGFCEQVLENDPKNYNALVFLGLSETNLEEFEQAEKTYKKAINISPNMVIAYQGYITLLEKSNQLEKLIDVLLQTIELFFAANDGKKCLDFIIKLNANYEKLNDRKRIISGLNMFLPESRYFNLIKDQDNLENTTNILLKIAKLQEQEDQEHFAKEVRTRSMRLGSDTTANIKLAVEKEIILSSKLSLIYEDILKKSELSSSESTSFKQKLLEFYYKKIQYLPVGTEKNDLWEVILNLSKGLILENSNYTLAYKCLIYFNDDDFDILDHSIFEKAIETCDKDSDLYRMCRGFLIWKVDRNIEDSLKEFLAAIKNSPSLFSYKCLASIYTEIRDPESALNCVSRCDEELKIASDRTGTKEKILLIQAQSLLQLGRVQNSGTKNYLSQALGIFKIILLNNDNHGVGEALQVMGKFEDAAIQFEKVLQLDKNFFQCKKNLAWLRFLQGNYSKSLELLQEMIEVENLEKKLEADCLFQIGRVHWEISVENRTDKSRCLNYFLRSARLDPENPNTFNFLGKYYLEVENDHLRAIKCFQKSHLLIVEGKDLLQELENFQSPSHSLTNLYLNDRKIDLALEILDSIRKSNPRDYWSLKMLGVLKLDSHEYVAAISYLQSSLRINANDTTTWECLADSYFKEGKFLASLKAYNRVLELDCNNLYVKFQIALVHLKLGQFETACQNFKKILEINKLKEHLPTVRKMCDSYLLYVSENIEIGAYGHAAETINTGDLCSVSRLIPGYLNLISLETINNLKKVLFTFLREKEEPDFTIVCLDSLLTLSISSYKCCILFLKSNTSLDINFSETLAFYWSDVGLHYFWKYQLKKNKEVNEAKTHFEEAVKSLNVSLKLYPHSSVVWNNLGCILFYENLALSQHSFIRAIEFDSKNAAFWANLGLLYLKEKDFQLAHQAFGQSLFNDPENIASWFGKALISLLKNPNISMENTSVFEQFEHALDLGGAFPEINLNFAYQHYLHYTANNSDMLDSSSFNVPIFCLFKYIGRFLPVDNYPISVFNKKPVAVALNLLGLFQERQCMFQEAIYSFEKCLVVLNDSSIQSNDSLMFKVKENLARCLCGHGTFEKAVKIYRDITANIAVEKGVPEMCMGLSFFFNGDISESLKWFENSLKNASDIGGYVFDQIGVMISQVLYSLNKSNLGVVKQHLLSCVSRNSQNVNALLSLTALGLVGNDLNLATSGAAEIIKLAPDILNKANLEEDANFVLSRLFLQQGNKKISVGFFSKAIHTMPHRAERWSRLGKLMHQMHPNLSFSASLAARVSTLLPRSELSRSEIASMYTTFGVTLLSSGNGLKKDPVATDSQSNILKALRASPTDLESWFALALDLRSKICHITSKPYLYLNSAQKSDMALDLIKFKIKSVKDILNYIINKNKINNLIQECQTKKELAKKFKLTQIFYWSLQLECELTLLEATFVIDTKMKIEMCKLVVAKCEKIFGECSSSDIKASSLVIIGRGYKTIGDIKSAIGYLKQATSLLPNSSSLYEELGQLYTESKLFLAAEICYRAAIKLCNANKSSPLLRLAILALKQNNFSLSSEALNEASNLKEADIYTLKICKLLQGLLQFKSGNEGKALKTFHSILDLESSKENDQLSIPFLHYYLGVIYKSKNEIEKYDEEYELELKQFKNWDLVGKYLVK</sequence>
<dbReference type="Proteomes" id="UP001211065">
    <property type="component" value="Unassembled WGS sequence"/>
</dbReference>
<evidence type="ECO:0000256" key="1">
    <source>
        <dbReference type="ARBA" id="ARBA00022737"/>
    </source>
</evidence>
<dbReference type="SUPFAM" id="SSF48452">
    <property type="entry name" value="TPR-like"/>
    <property type="match status" value="5"/>
</dbReference>
<evidence type="ECO:0000256" key="2">
    <source>
        <dbReference type="ARBA" id="ARBA00022803"/>
    </source>
</evidence>
<dbReference type="Gene3D" id="1.25.40.10">
    <property type="entry name" value="Tetratricopeptide repeat domain"/>
    <property type="match status" value="6"/>
</dbReference>
<dbReference type="SMART" id="SM00028">
    <property type="entry name" value="TPR"/>
    <property type="match status" value="16"/>
</dbReference>
<dbReference type="PANTHER" id="PTHR15704">
    <property type="entry name" value="SUPERKILLER 3 PROTEIN-RELATED"/>
    <property type="match status" value="1"/>
</dbReference>
<feature type="repeat" description="TPR" evidence="3">
    <location>
        <begin position="643"/>
        <end position="676"/>
    </location>
</feature>
<dbReference type="GO" id="GO:0055087">
    <property type="term" value="C:Ski complex"/>
    <property type="evidence" value="ECO:0007669"/>
    <property type="project" value="InterPro"/>
</dbReference>
<dbReference type="InterPro" id="IPR011990">
    <property type="entry name" value="TPR-like_helical_dom_sf"/>
</dbReference>
<dbReference type="GO" id="GO:0006401">
    <property type="term" value="P:RNA catabolic process"/>
    <property type="evidence" value="ECO:0007669"/>
    <property type="project" value="InterPro"/>
</dbReference>
<feature type="repeat" description="TPR" evidence="3">
    <location>
        <begin position="1476"/>
        <end position="1509"/>
    </location>
</feature>
<accession>A0AAD5U6G5</accession>
<name>A0AAD5U6G5_9FUNG</name>
<proteinExistence type="predicted"/>
<evidence type="ECO:0000313" key="5">
    <source>
        <dbReference type="Proteomes" id="UP001211065"/>
    </source>
</evidence>
<feature type="repeat" description="TPR" evidence="3">
    <location>
        <begin position="37"/>
        <end position="70"/>
    </location>
</feature>
<keyword evidence="2 3" id="KW-0802">TPR repeat</keyword>
<evidence type="ECO:0000256" key="3">
    <source>
        <dbReference type="PROSITE-ProRule" id="PRU00339"/>
    </source>
</evidence>
<gene>
    <name evidence="4" type="primary">TTC37</name>
    <name evidence="4" type="ORF">HK099_005809</name>
</gene>
<organism evidence="4 5">
    <name type="scientific">Clydaea vesicula</name>
    <dbReference type="NCBI Taxonomy" id="447962"/>
    <lineage>
        <taxon>Eukaryota</taxon>
        <taxon>Fungi</taxon>
        <taxon>Fungi incertae sedis</taxon>
        <taxon>Chytridiomycota</taxon>
        <taxon>Chytridiomycota incertae sedis</taxon>
        <taxon>Chytridiomycetes</taxon>
        <taxon>Lobulomycetales</taxon>
        <taxon>Lobulomycetaceae</taxon>
        <taxon>Clydaea</taxon>
    </lineage>
</organism>
<dbReference type="InterPro" id="IPR039226">
    <property type="entry name" value="Ski3/TTC37"/>
</dbReference>
<dbReference type="EMBL" id="JADGJW010000047">
    <property type="protein sequence ID" value="KAJ3225984.1"/>
    <property type="molecule type" value="Genomic_DNA"/>
</dbReference>
<comment type="caution">
    <text evidence="4">The sequence shown here is derived from an EMBL/GenBank/DDBJ whole genome shotgun (WGS) entry which is preliminary data.</text>
</comment>
<dbReference type="InterPro" id="IPR019734">
    <property type="entry name" value="TPR_rpt"/>
</dbReference>
<protein>
    <submittedName>
        <fullName evidence="4">Tetratricopeptide repeat protein 37</fullName>
    </submittedName>
</protein>
<keyword evidence="5" id="KW-1185">Reference proteome</keyword>
<dbReference type="SUPFAM" id="SSF81901">
    <property type="entry name" value="HCP-like"/>
    <property type="match status" value="1"/>
</dbReference>
<dbReference type="PANTHER" id="PTHR15704:SF7">
    <property type="entry name" value="SUPERKILLER COMPLEX PROTEIN 3"/>
    <property type="match status" value="1"/>
</dbReference>
<dbReference type="PROSITE" id="PS50005">
    <property type="entry name" value="TPR"/>
    <property type="match status" value="4"/>
</dbReference>
<evidence type="ECO:0000313" key="4">
    <source>
        <dbReference type="EMBL" id="KAJ3225984.1"/>
    </source>
</evidence>
<reference evidence="4" key="1">
    <citation type="submission" date="2020-05" db="EMBL/GenBank/DDBJ databases">
        <title>Phylogenomic resolution of chytrid fungi.</title>
        <authorList>
            <person name="Stajich J.E."/>
            <person name="Amses K."/>
            <person name="Simmons R."/>
            <person name="Seto K."/>
            <person name="Myers J."/>
            <person name="Bonds A."/>
            <person name="Quandt C.A."/>
            <person name="Barry K."/>
            <person name="Liu P."/>
            <person name="Grigoriev I."/>
            <person name="Longcore J.E."/>
            <person name="James T.Y."/>
        </authorList>
    </citation>
    <scope>NUCLEOTIDE SEQUENCE</scope>
    <source>
        <strain evidence="4">JEL0476</strain>
    </source>
</reference>
<dbReference type="Pfam" id="PF13181">
    <property type="entry name" value="TPR_8"/>
    <property type="match status" value="2"/>
</dbReference>